<organism evidence="1 2">
    <name type="scientific">Microcella humidisoli</name>
    <dbReference type="NCBI Taxonomy" id="2963406"/>
    <lineage>
        <taxon>Bacteria</taxon>
        <taxon>Bacillati</taxon>
        <taxon>Actinomycetota</taxon>
        <taxon>Actinomycetes</taxon>
        <taxon>Micrococcales</taxon>
        <taxon>Microbacteriaceae</taxon>
        <taxon>Microcella</taxon>
    </lineage>
</organism>
<dbReference type="Proteomes" id="UP001060039">
    <property type="component" value="Chromosome"/>
</dbReference>
<dbReference type="RefSeq" id="WP_255159663.1">
    <property type="nucleotide sequence ID" value="NZ_CP101497.1"/>
</dbReference>
<accession>A0ABY5FW45</accession>
<keyword evidence="2" id="KW-1185">Reference proteome</keyword>
<evidence type="ECO:0000313" key="2">
    <source>
        <dbReference type="Proteomes" id="UP001060039"/>
    </source>
</evidence>
<reference evidence="1" key="1">
    <citation type="submission" date="2022-07" db="EMBL/GenBank/DDBJ databases">
        <title>Taxonomic analysis of Microcella humidisoli nov. sp., isolated from riverside soil.</title>
        <authorList>
            <person name="Molina K.M."/>
            <person name="Kim S.B."/>
        </authorList>
    </citation>
    <scope>NUCLEOTIDE SEQUENCE</scope>
    <source>
        <strain evidence="1">MMS21-STM10</strain>
    </source>
</reference>
<evidence type="ECO:0000313" key="1">
    <source>
        <dbReference type="EMBL" id="UTT62517.1"/>
    </source>
</evidence>
<sequence>MTDWARFLPLSSRDRADDAGVSRDRSPAVAGLLTAIAAVLDARPELLTAPTLRPEVTVEAAVRELLSELGAPWWRRWARGVGALESPRPEVAALASGALVSVLRTRAADLAGPERRASIHDLRTAVVLALELNAAHGAAIVVDPLLCGAVALDLALRSRLPERAVVTARSLVATDADWRVGRGPELPAPGAAIVLFLAGRADVPPESTPALPLDDSST</sequence>
<gene>
    <name evidence="1" type="ORF">NNL39_12840</name>
</gene>
<name>A0ABY5FW45_9MICO</name>
<proteinExistence type="predicted"/>
<protein>
    <submittedName>
        <fullName evidence="1">Uncharacterized protein</fullName>
    </submittedName>
</protein>
<dbReference type="EMBL" id="CP101497">
    <property type="protein sequence ID" value="UTT62517.1"/>
    <property type="molecule type" value="Genomic_DNA"/>
</dbReference>